<dbReference type="PANTHER" id="PTHR22774:SF11">
    <property type="entry name" value="CHOREIN N-TERMINAL DOMAIN-CONTAINING PROTEIN"/>
    <property type="match status" value="1"/>
</dbReference>
<feature type="compositionally biased region" description="Acidic residues" evidence="1">
    <location>
        <begin position="577"/>
        <end position="603"/>
    </location>
</feature>
<dbReference type="InterPro" id="IPR026728">
    <property type="entry name" value="BLTP3A/B"/>
</dbReference>
<keyword evidence="3" id="KW-1185">Reference proteome</keyword>
<accession>A0A812QAX1</accession>
<feature type="region of interest" description="Disordered" evidence="1">
    <location>
        <begin position="319"/>
        <end position="341"/>
    </location>
</feature>
<dbReference type="PROSITE" id="PS50330">
    <property type="entry name" value="UIM"/>
    <property type="match status" value="1"/>
</dbReference>
<evidence type="ECO:0000256" key="1">
    <source>
        <dbReference type="SAM" id="MobiDB-lite"/>
    </source>
</evidence>
<dbReference type="AlphaFoldDB" id="A0A812QAX1"/>
<sequence>MHKRKVVQFLSKYIRGLNTDQVSSRLLSGEVELRDAELEVAPLQSLLNSSGFVPYTLEVLAVSCDLISVTVPWSALRSRPLQVRIGHVRAQVKVHDINDAAWAEMIAPAAARTPVKQSDSAQEQHSLRISDVKVAMLDGLHVSIASLQLMLCSSLTSSAQSDAHPMFAFELRLTGISLKPLTPDQFQDSKKAKFRQRSRSWTSLHRRLELQSLDVSALSLTGSCSVALLSLCGCRVDLVEGRDVGRRDGQSSRMALAPRDVRASLVLRECRAHCGRVELVDLITMICHVSQPPMPPLRLLRDATRQHVEGILASREAVAVSRKRRQRHGRDGPHGLHADAGGATVKASGAVVMAHAAQRAAQGAVADATAAADAAAEKARRTAAVAVHGAVHSAERAAVAAQRATQSATQVLGGARRSGQAAQAAAEKALGQAASSSKKALGSFGTLVRGNLTGKLATLATSAKPPKAPIAGPQASQASQASCPAPALSLEEQEELQLQQALALSLQEMEAMEAMEAYEQTGSEKGKHPDDPVSVTGPAEPAEPAEIEGADDVDDADQLTAANQSGHQDLNERAEYYEDPSDVEEEEDVEDVEEEDEDIEETETGTQDLEDVCHGSGGSFGDAGLGPMSHLSMGHKWRPPNLRILSLQIAFRSISVTLPDGHELHALSNEVGTHGRRVLLEMVDLNLTMEGLMQLPKAERLCLQRLGIGDSSDSSKQDVDQEASSFSGSCGLTLCSLELVLLEKERTPLVRVRPLQAASWVLTARLRADSAPNGPSTNHQCRARGRAEVCIHGLELLPQPVALESLGTLLLTFHQAQEAVAAVPPCESHKHPAGTDTQAHTLAPTALVAPPDIHVDVVLRNTMIDLTLLAPPPLRPLRLIIPSVRACLGESLPILPLAAVHALHALPQLPQWHAMPSSGDGPDPDWHVYSCLCTRSGRSDEAPESKSLEGNWELLVTERQWLEGEECVEEPSEQRLQRLLLPRDEFLRLSASKLKAFEQMQLQDGIAEEQHAQSTATIAKEKANRLPELLEAFGAPDFEVELEAQLEALRVELRALDELRRGDEADLRDCEREASARLATAGGSKRLQEQVLRQQLEEEKQISATLQQVITMQEAIIRDLSGD</sequence>
<protein>
    <submittedName>
        <fullName evidence="2">Uhrf1bp1l protein</fullName>
    </submittedName>
</protein>
<dbReference type="OrthoDB" id="274922at2759"/>
<dbReference type="PANTHER" id="PTHR22774">
    <property type="entry name" value="CHOREIN N-TERMINAL DOMAIN-CONTAINING PROTEIN"/>
    <property type="match status" value="1"/>
</dbReference>
<name>A0A812QAX1_9DINO</name>
<evidence type="ECO:0000313" key="2">
    <source>
        <dbReference type="EMBL" id="CAE7363274.1"/>
    </source>
</evidence>
<evidence type="ECO:0000313" key="3">
    <source>
        <dbReference type="Proteomes" id="UP000604046"/>
    </source>
</evidence>
<organism evidence="2 3">
    <name type="scientific">Symbiodinium natans</name>
    <dbReference type="NCBI Taxonomy" id="878477"/>
    <lineage>
        <taxon>Eukaryota</taxon>
        <taxon>Sar</taxon>
        <taxon>Alveolata</taxon>
        <taxon>Dinophyceae</taxon>
        <taxon>Suessiales</taxon>
        <taxon>Symbiodiniaceae</taxon>
        <taxon>Symbiodinium</taxon>
    </lineage>
</organism>
<feature type="region of interest" description="Disordered" evidence="1">
    <location>
        <begin position="562"/>
        <end position="618"/>
    </location>
</feature>
<gene>
    <name evidence="2" type="primary">Uhrf1bp1l</name>
    <name evidence="2" type="ORF">SNAT2548_LOCUS19619</name>
</gene>
<proteinExistence type="predicted"/>
<feature type="compositionally biased region" description="Basic and acidic residues" evidence="1">
    <location>
        <begin position="522"/>
        <end position="531"/>
    </location>
</feature>
<comment type="caution">
    <text evidence="2">The sequence shown here is derived from an EMBL/GenBank/DDBJ whole genome shotgun (WGS) entry which is preliminary data.</text>
</comment>
<dbReference type="InterPro" id="IPR003903">
    <property type="entry name" value="UIM_dom"/>
</dbReference>
<dbReference type="EMBL" id="CAJNDS010002186">
    <property type="protein sequence ID" value="CAE7363274.1"/>
    <property type="molecule type" value="Genomic_DNA"/>
</dbReference>
<reference evidence="2" key="1">
    <citation type="submission" date="2021-02" db="EMBL/GenBank/DDBJ databases">
        <authorList>
            <person name="Dougan E. K."/>
            <person name="Rhodes N."/>
            <person name="Thang M."/>
            <person name="Chan C."/>
        </authorList>
    </citation>
    <scope>NUCLEOTIDE SEQUENCE</scope>
</reference>
<feature type="region of interest" description="Disordered" evidence="1">
    <location>
        <begin position="518"/>
        <end position="545"/>
    </location>
</feature>
<dbReference type="Proteomes" id="UP000604046">
    <property type="component" value="Unassembled WGS sequence"/>
</dbReference>